<dbReference type="InterPro" id="IPR037185">
    <property type="entry name" value="EmrE-like"/>
</dbReference>
<keyword evidence="10" id="KW-1185">Reference proteome</keyword>
<dbReference type="PANTHER" id="PTHR32322">
    <property type="entry name" value="INNER MEMBRANE TRANSPORTER"/>
    <property type="match status" value="1"/>
</dbReference>
<comment type="caution">
    <text evidence="9">The sequence shown here is derived from an EMBL/GenBank/DDBJ whole genome shotgun (WGS) entry which is preliminary data.</text>
</comment>
<evidence type="ECO:0000313" key="9">
    <source>
        <dbReference type="EMBL" id="OSY42732.1"/>
    </source>
</evidence>
<keyword evidence="4 7" id="KW-1133">Transmembrane helix</keyword>
<feature type="transmembrane region" description="Helical" evidence="7">
    <location>
        <begin position="146"/>
        <end position="164"/>
    </location>
</feature>
<evidence type="ECO:0000256" key="2">
    <source>
        <dbReference type="ARBA" id="ARBA00007362"/>
    </source>
</evidence>
<feature type="transmembrane region" description="Helical" evidence="7">
    <location>
        <begin position="65"/>
        <end position="83"/>
    </location>
</feature>
<keyword evidence="3 7" id="KW-0812">Transmembrane</keyword>
<accession>A0A1Y2N5K0</accession>
<feature type="transmembrane region" description="Helical" evidence="7">
    <location>
        <begin position="206"/>
        <end position="229"/>
    </location>
</feature>
<feature type="domain" description="EamA" evidence="8">
    <location>
        <begin position="146"/>
        <end position="278"/>
    </location>
</feature>
<feature type="transmembrane region" description="Helical" evidence="7">
    <location>
        <begin position="236"/>
        <end position="256"/>
    </location>
</feature>
<dbReference type="InterPro" id="IPR050638">
    <property type="entry name" value="AA-Vitamin_Transporters"/>
</dbReference>
<comment type="similarity">
    <text evidence="2">Belongs to the EamA transporter family.</text>
</comment>
<dbReference type="AlphaFoldDB" id="A0A1Y2N5K0"/>
<feature type="compositionally biased region" description="Pro residues" evidence="6">
    <location>
        <begin position="293"/>
        <end position="302"/>
    </location>
</feature>
<evidence type="ECO:0000256" key="4">
    <source>
        <dbReference type="ARBA" id="ARBA00022989"/>
    </source>
</evidence>
<evidence type="ECO:0000256" key="6">
    <source>
        <dbReference type="SAM" id="MobiDB-lite"/>
    </source>
</evidence>
<organism evidence="9 10">
    <name type="scientific">Pseudonocardia autotrophica</name>
    <name type="common">Amycolata autotrophica</name>
    <name type="synonym">Nocardia autotrophica</name>
    <dbReference type="NCBI Taxonomy" id="2074"/>
    <lineage>
        <taxon>Bacteria</taxon>
        <taxon>Bacillati</taxon>
        <taxon>Actinomycetota</taxon>
        <taxon>Actinomycetes</taxon>
        <taxon>Pseudonocardiales</taxon>
        <taxon>Pseudonocardiaceae</taxon>
        <taxon>Pseudonocardia</taxon>
    </lineage>
</organism>
<keyword evidence="5 7" id="KW-0472">Membrane</keyword>
<dbReference type="SUPFAM" id="SSF103481">
    <property type="entry name" value="Multidrug resistance efflux transporter EmrE"/>
    <property type="match status" value="2"/>
</dbReference>
<feature type="transmembrane region" description="Helical" evidence="7">
    <location>
        <begin position="95"/>
        <end position="114"/>
    </location>
</feature>
<evidence type="ECO:0000256" key="1">
    <source>
        <dbReference type="ARBA" id="ARBA00004141"/>
    </source>
</evidence>
<evidence type="ECO:0000256" key="5">
    <source>
        <dbReference type="ARBA" id="ARBA00023136"/>
    </source>
</evidence>
<feature type="transmembrane region" description="Helical" evidence="7">
    <location>
        <begin position="176"/>
        <end position="194"/>
    </location>
</feature>
<proteinExistence type="inferred from homology"/>
<dbReference type="Proteomes" id="UP000194360">
    <property type="component" value="Unassembled WGS sequence"/>
</dbReference>
<dbReference type="EMBL" id="MIGB01000004">
    <property type="protein sequence ID" value="OSY42732.1"/>
    <property type="molecule type" value="Genomic_DNA"/>
</dbReference>
<feature type="transmembrane region" description="Helical" evidence="7">
    <location>
        <begin position="7"/>
        <end position="27"/>
    </location>
</feature>
<name>A0A1Y2N5K0_PSEAH</name>
<dbReference type="STRING" id="2074.BG845_00973"/>
<dbReference type="Pfam" id="PF00892">
    <property type="entry name" value="EamA"/>
    <property type="match status" value="2"/>
</dbReference>
<dbReference type="PANTHER" id="PTHR32322:SF9">
    <property type="entry name" value="AMINO-ACID METABOLITE EFFLUX PUMP-RELATED"/>
    <property type="match status" value="1"/>
</dbReference>
<evidence type="ECO:0000259" key="8">
    <source>
        <dbReference type="Pfam" id="PF00892"/>
    </source>
</evidence>
<evidence type="ECO:0000256" key="3">
    <source>
        <dbReference type="ARBA" id="ARBA00022692"/>
    </source>
</evidence>
<dbReference type="InterPro" id="IPR000620">
    <property type="entry name" value="EamA_dom"/>
</dbReference>
<evidence type="ECO:0000313" key="10">
    <source>
        <dbReference type="Proteomes" id="UP000194360"/>
    </source>
</evidence>
<gene>
    <name evidence="9" type="primary">yedA</name>
    <name evidence="9" type="ORF">BG845_00973</name>
</gene>
<feature type="region of interest" description="Disordered" evidence="6">
    <location>
        <begin position="283"/>
        <end position="302"/>
    </location>
</feature>
<comment type="subcellular location">
    <subcellularLocation>
        <location evidence="1">Membrane</location>
        <topology evidence="1">Multi-pass membrane protein</topology>
    </subcellularLocation>
</comment>
<dbReference type="GO" id="GO:0016020">
    <property type="term" value="C:membrane"/>
    <property type="evidence" value="ECO:0007669"/>
    <property type="project" value="UniProtKB-SubCell"/>
</dbReference>
<feature type="transmembrane region" description="Helical" evidence="7">
    <location>
        <begin position="121"/>
        <end position="140"/>
    </location>
</feature>
<evidence type="ECO:0000256" key="7">
    <source>
        <dbReference type="SAM" id="Phobius"/>
    </source>
</evidence>
<dbReference type="RefSeq" id="WP_085911308.1">
    <property type="nucleotide sequence ID" value="NZ_AP018920.1"/>
</dbReference>
<reference evidence="9 10" key="1">
    <citation type="submission" date="2016-09" db="EMBL/GenBank/DDBJ databases">
        <title>Pseudonocardia autotrophica DSM535, a candidate organism with high potential of specific P450 cytochromes.</title>
        <authorList>
            <person name="Grumaz C."/>
            <person name="Vainshtein Y."/>
            <person name="Kirstahler P."/>
            <person name="Sohn K."/>
        </authorList>
    </citation>
    <scope>NUCLEOTIDE SEQUENCE [LARGE SCALE GENOMIC DNA]</scope>
    <source>
        <strain evidence="9 10">DSM 535</strain>
    </source>
</reference>
<feature type="transmembrane region" description="Helical" evidence="7">
    <location>
        <begin position="33"/>
        <end position="53"/>
    </location>
</feature>
<protein>
    <submittedName>
        <fullName evidence="9">Putative inner membrane transporter YedA</fullName>
    </submittedName>
</protein>
<sequence>MGGRGWALFAAVSVLWGVPYLFIGIALQEGIGPLATAAARVVLALVVLVPIAFRHRHRALLAGRWGRLAVLALVEVVVPFSLIPLGGQTVPSGTSGVLIATEPMFVLVVGLVLGTRARPTLAALIGLVVGFAGVVVLLGVDGSGPGAGLIVTAAACYAVGAVLVGRWFGDLPAMPVVAAMIVLAAPALTALALVSEPLPVPTPAGLAALAALGLVATPGGFVAFFRLIAIAGPDRAALITYVAPVVAVAAGAVLLAEPVGPRMAGGALLVLAGAWLATRGPLVPGGAPRGRPTEPPPRLTSP</sequence>
<feature type="domain" description="EamA" evidence="8">
    <location>
        <begin position="6"/>
        <end position="138"/>
    </location>
</feature>